<proteinExistence type="predicted"/>
<name>A0A1N6JG26_9BURK</name>
<reference evidence="2 3" key="1">
    <citation type="submission" date="2016-11" db="EMBL/GenBank/DDBJ databases">
        <authorList>
            <person name="Jaros S."/>
            <person name="Januszkiewicz K."/>
            <person name="Wedrychowicz H."/>
        </authorList>
    </citation>
    <scope>NUCLEOTIDE SEQUENCE [LARGE SCALE GENOMIC DNA]</scope>
    <source>
        <strain evidence="2 3">GAS86</strain>
    </source>
</reference>
<dbReference type="Pfam" id="PF12833">
    <property type="entry name" value="HTH_18"/>
    <property type="match status" value="1"/>
</dbReference>
<feature type="domain" description="HTH araC/xylS-type" evidence="1">
    <location>
        <begin position="221"/>
        <end position="319"/>
    </location>
</feature>
<dbReference type="PANTHER" id="PTHR43130">
    <property type="entry name" value="ARAC-FAMILY TRANSCRIPTIONAL REGULATOR"/>
    <property type="match status" value="1"/>
</dbReference>
<dbReference type="GO" id="GO:0043565">
    <property type="term" value="F:sequence-specific DNA binding"/>
    <property type="evidence" value="ECO:0007669"/>
    <property type="project" value="InterPro"/>
</dbReference>
<dbReference type="AlphaFoldDB" id="A0A1N6JG26"/>
<dbReference type="GO" id="GO:0003700">
    <property type="term" value="F:DNA-binding transcription factor activity"/>
    <property type="evidence" value="ECO:0007669"/>
    <property type="project" value="InterPro"/>
</dbReference>
<dbReference type="InterPro" id="IPR052158">
    <property type="entry name" value="INH-QAR"/>
</dbReference>
<organism evidence="2 3">
    <name type="scientific">Paraburkholderia phenazinium</name>
    <dbReference type="NCBI Taxonomy" id="60549"/>
    <lineage>
        <taxon>Bacteria</taxon>
        <taxon>Pseudomonadati</taxon>
        <taxon>Pseudomonadota</taxon>
        <taxon>Betaproteobacteria</taxon>
        <taxon>Burkholderiales</taxon>
        <taxon>Burkholderiaceae</taxon>
        <taxon>Paraburkholderia</taxon>
    </lineage>
</organism>
<dbReference type="InterPro" id="IPR018060">
    <property type="entry name" value="HTH_AraC"/>
</dbReference>
<accession>A0A1N6JG26</accession>
<dbReference type="Gene3D" id="1.10.10.60">
    <property type="entry name" value="Homeodomain-like"/>
    <property type="match status" value="1"/>
</dbReference>
<dbReference type="PROSITE" id="PS01124">
    <property type="entry name" value="HTH_ARAC_FAMILY_2"/>
    <property type="match status" value="1"/>
</dbReference>
<dbReference type="OrthoDB" id="9803764at2"/>
<dbReference type="CDD" id="cd03138">
    <property type="entry name" value="GATase1_AraC_2"/>
    <property type="match status" value="1"/>
</dbReference>
<dbReference type="Gene3D" id="3.40.50.880">
    <property type="match status" value="1"/>
</dbReference>
<dbReference type="RefSeq" id="WP_074266486.1">
    <property type="nucleotide sequence ID" value="NZ_FSRM01000002.1"/>
</dbReference>
<dbReference type="SUPFAM" id="SSF52317">
    <property type="entry name" value="Class I glutamine amidotransferase-like"/>
    <property type="match status" value="1"/>
</dbReference>
<dbReference type="EMBL" id="FSRM01000002">
    <property type="protein sequence ID" value="SIO43358.1"/>
    <property type="molecule type" value="Genomic_DNA"/>
</dbReference>
<sequence length="321" mass="34993">MRISVLALEGLFDTGLTVMLDAFGLANKFSATQLGGTPRFDVSIVGVRKRVRSGQGLTIPVQPVTAGLKPDWVVVPALSTGTPEQLIPALTRPDVVQAKAQLLKWHAEGALIAASCIGTFLVAETGLLDQQEATTTWWLGPLFRQRYPNVSLDESRMLVPSDVGVTAGAALGHLDLALWLIRRASPELATLVSRYLLADIRSSQAPYIIPNHLAQADPLIQRFEQWSRKNLRSGFSLQEAASALATSTRSLQRRCQEVLGKSPLAYFQDLRVEHAQSLLRGGRLDLEAIASEVGYGDGATLRTLLRQRLGRGVRDLRSDLL</sequence>
<dbReference type="Proteomes" id="UP000184693">
    <property type="component" value="Unassembled WGS sequence"/>
</dbReference>
<dbReference type="SMART" id="SM00342">
    <property type="entry name" value="HTH_ARAC"/>
    <property type="match status" value="1"/>
</dbReference>
<evidence type="ECO:0000313" key="2">
    <source>
        <dbReference type="EMBL" id="SIO43358.1"/>
    </source>
</evidence>
<dbReference type="PANTHER" id="PTHR43130:SF11">
    <property type="entry name" value="TRANSCRIPTIONAL REGULATORY PROTEIN"/>
    <property type="match status" value="1"/>
</dbReference>
<evidence type="ECO:0000313" key="3">
    <source>
        <dbReference type="Proteomes" id="UP000184693"/>
    </source>
</evidence>
<protein>
    <submittedName>
        <fullName evidence="2">Transcriptional regulator, AraC family</fullName>
    </submittedName>
</protein>
<dbReference type="InterPro" id="IPR029062">
    <property type="entry name" value="Class_I_gatase-like"/>
</dbReference>
<gene>
    <name evidence="2" type="ORF">SAMN05444168_4388</name>
</gene>
<evidence type="ECO:0000259" key="1">
    <source>
        <dbReference type="PROSITE" id="PS01124"/>
    </source>
</evidence>